<proteinExistence type="inferred from homology"/>
<dbReference type="EMBL" id="UINC01077152">
    <property type="protein sequence ID" value="SVC17010.1"/>
    <property type="molecule type" value="Genomic_DNA"/>
</dbReference>
<sequence length="236" mass="26070">DEQQIVFSERFGPLEITKTGSDGAGTRQVRLTNIGPDGALLPSDHRQNLIGRANRLWHADSSFKPVPAGTSILSAREVPAQGGNTEFINMRAVYAALPAELKAKVEDRVAVHDFAHSRAQVNGGLMTDAERAEVPPVRQTLVLNHGSELGRSLYIGSHVSHIEGLCAADSDRLIDSLMGFATQAQFIYSHRWRRHDLVMWDNRCVIHRGTPYDDDRERRCLVRTTVAGTAPTLPED</sequence>
<feature type="domain" description="TauD/TfdA-like" evidence="6">
    <location>
        <begin position="1"/>
        <end position="225"/>
    </location>
</feature>
<dbReference type="PANTHER" id="PTHR43779">
    <property type="entry name" value="DIOXYGENASE RV0097-RELATED"/>
    <property type="match status" value="1"/>
</dbReference>
<protein>
    <recommendedName>
        <fullName evidence="6">TauD/TfdA-like domain-containing protein</fullName>
    </recommendedName>
</protein>
<keyword evidence="4" id="KW-0560">Oxidoreductase</keyword>
<name>A0A382JXZ8_9ZZZZ</name>
<comment type="similarity">
    <text evidence="1">Belongs to the TfdA dioxygenase family.</text>
</comment>
<dbReference type="PANTHER" id="PTHR43779:SF3">
    <property type="entry name" value="(3R)-3-[(CARBOXYMETHYL)AMINO]FATTY ACID OXYGENASE_DECARBOXYLASE"/>
    <property type="match status" value="1"/>
</dbReference>
<evidence type="ECO:0000256" key="1">
    <source>
        <dbReference type="ARBA" id="ARBA00005896"/>
    </source>
</evidence>
<dbReference type="InterPro" id="IPR003819">
    <property type="entry name" value="TauD/TfdA-like"/>
</dbReference>
<evidence type="ECO:0000256" key="4">
    <source>
        <dbReference type="ARBA" id="ARBA00023002"/>
    </source>
</evidence>
<evidence type="ECO:0000256" key="5">
    <source>
        <dbReference type="ARBA" id="ARBA00023004"/>
    </source>
</evidence>
<dbReference type="GO" id="GO:0046872">
    <property type="term" value="F:metal ion binding"/>
    <property type="evidence" value="ECO:0007669"/>
    <property type="project" value="UniProtKB-KW"/>
</dbReference>
<evidence type="ECO:0000313" key="7">
    <source>
        <dbReference type="EMBL" id="SVC17010.1"/>
    </source>
</evidence>
<gene>
    <name evidence="7" type="ORF">METZ01_LOCUS269864</name>
</gene>
<organism evidence="7">
    <name type="scientific">marine metagenome</name>
    <dbReference type="NCBI Taxonomy" id="408172"/>
    <lineage>
        <taxon>unclassified sequences</taxon>
        <taxon>metagenomes</taxon>
        <taxon>ecological metagenomes</taxon>
    </lineage>
</organism>
<dbReference type="Gene3D" id="3.60.130.10">
    <property type="entry name" value="Clavaminate synthase-like"/>
    <property type="match status" value="1"/>
</dbReference>
<reference evidence="7" key="1">
    <citation type="submission" date="2018-05" db="EMBL/GenBank/DDBJ databases">
        <authorList>
            <person name="Lanie J.A."/>
            <person name="Ng W.-L."/>
            <person name="Kazmierczak K.M."/>
            <person name="Andrzejewski T.M."/>
            <person name="Davidsen T.M."/>
            <person name="Wayne K.J."/>
            <person name="Tettelin H."/>
            <person name="Glass J.I."/>
            <person name="Rusch D."/>
            <person name="Podicherti R."/>
            <person name="Tsui H.-C.T."/>
            <person name="Winkler M.E."/>
        </authorList>
    </citation>
    <scope>NUCLEOTIDE SEQUENCE</scope>
</reference>
<keyword evidence="5" id="KW-0408">Iron</keyword>
<dbReference type="AlphaFoldDB" id="A0A382JXZ8"/>
<evidence type="ECO:0000259" key="6">
    <source>
        <dbReference type="Pfam" id="PF02668"/>
    </source>
</evidence>
<dbReference type="SUPFAM" id="SSF51197">
    <property type="entry name" value="Clavaminate synthase-like"/>
    <property type="match status" value="1"/>
</dbReference>
<feature type="non-terminal residue" evidence="7">
    <location>
        <position position="1"/>
    </location>
</feature>
<dbReference type="InterPro" id="IPR051178">
    <property type="entry name" value="TfdA_dioxygenase"/>
</dbReference>
<dbReference type="InterPro" id="IPR042098">
    <property type="entry name" value="TauD-like_sf"/>
</dbReference>
<keyword evidence="3" id="KW-0223">Dioxygenase</keyword>
<dbReference type="Pfam" id="PF02668">
    <property type="entry name" value="TauD"/>
    <property type="match status" value="1"/>
</dbReference>
<keyword evidence="2" id="KW-0479">Metal-binding</keyword>
<dbReference type="GO" id="GO:0051213">
    <property type="term" value="F:dioxygenase activity"/>
    <property type="evidence" value="ECO:0007669"/>
    <property type="project" value="UniProtKB-KW"/>
</dbReference>
<accession>A0A382JXZ8</accession>
<evidence type="ECO:0000256" key="2">
    <source>
        <dbReference type="ARBA" id="ARBA00022723"/>
    </source>
</evidence>
<evidence type="ECO:0000256" key="3">
    <source>
        <dbReference type="ARBA" id="ARBA00022964"/>
    </source>
</evidence>